<evidence type="ECO:0000256" key="4">
    <source>
        <dbReference type="ARBA" id="ARBA00022679"/>
    </source>
</evidence>
<dbReference type="SUPFAM" id="SSF53448">
    <property type="entry name" value="Nucleotide-diphospho-sugar transferases"/>
    <property type="match status" value="1"/>
</dbReference>
<proteinExistence type="inferred from homology"/>
<dbReference type="Gene3D" id="3.90.550.10">
    <property type="entry name" value="Spore Coat Polysaccharide Biosynthesis Protein SpsA, Chain A"/>
    <property type="match status" value="1"/>
</dbReference>
<dbReference type="GO" id="GO:0016757">
    <property type="term" value="F:glycosyltransferase activity"/>
    <property type="evidence" value="ECO:0007669"/>
    <property type="project" value="UniProtKB-KW"/>
</dbReference>
<keyword evidence="3" id="KW-0328">Glycosyltransferase</keyword>
<name>A0A934KLY5_9BACT</name>
<dbReference type="Pfam" id="PF00535">
    <property type="entry name" value="Glycos_transf_2"/>
    <property type="match status" value="1"/>
</dbReference>
<accession>A0A934KLY5</accession>
<evidence type="ECO:0000256" key="1">
    <source>
        <dbReference type="ARBA" id="ARBA00004776"/>
    </source>
</evidence>
<dbReference type="Proteomes" id="UP000614410">
    <property type="component" value="Unassembled WGS sequence"/>
</dbReference>
<dbReference type="InterPro" id="IPR029044">
    <property type="entry name" value="Nucleotide-diphossugar_trans"/>
</dbReference>
<evidence type="ECO:0000259" key="5">
    <source>
        <dbReference type="Pfam" id="PF00535"/>
    </source>
</evidence>
<reference evidence="6 7" key="1">
    <citation type="submission" date="2020-10" db="EMBL/GenBank/DDBJ databases">
        <title>Ca. Dormibacterota MAGs.</title>
        <authorList>
            <person name="Montgomery K."/>
        </authorList>
    </citation>
    <scope>NUCLEOTIDE SEQUENCE [LARGE SCALE GENOMIC DNA]</scope>
    <source>
        <strain evidence="6">Mitchell_Peninsula_5</strain>
    </source>
</reference>
<evidence type="ECO:0000313" key="6">
    <source>
        <dbReference type="EMBL" id="MBJ7608235.1"/>
    </source>
</evidence>
<comment type="caution">
    <text evidence="6">The sequence shown here is derived from an EMBL/GenBank/DDBJ whole genome shotgun (WGS) entry which is preliminary data.</text>
</comment>
<dbReference type="AlphaFoldDB" id="A0A934KLY5"/>
<comment type="pathway">
    <text evidence="1">Cell wall biogenesis; cell wall polysaccharide biosynthesis.</text>
</comment>
<dbReference type="EMBL" id="JAEKNN010000009">
    <property type="protein sequence ID" value="MBJ7608235.1"/>
    <property type="molecule type" value="Genomic_DNA"/>
</dbReference>
<dbReference type="PANTHER" id="PTHR43179">
    <property type="entry name" value="RHAMNOSYLTRANSFERASE WBBL"/>
    <property type="match status" value="1"/>
</dbReference>
<protein>
    <submittedName>
        <fullName evidence="6">Glycosyltransferase family 2 protein</fullName>
    </submittedName>
</protein>
<organism evidence="6 7">
    <name type="scientific">Candidatus Amunia macphersoniae</name>
    <dbReference type="NCBI Taxonomy" id="3127014"/>
    <lineage>
        <taxon>Bacteria</taxon>
        <taxon>Bacillati</taxon>
        <taxon>Candidatus Dormiibacterota</taxon>
        <taxon>Candidatus Dormibacteria</taxon>
        <taxon>Candidatus Aeolococcales</taxon>
        <taxon>Candidatus Aeolococcaceae</taxon>
        <taxon>Candidatus Amunia</taxon>
    </lineage>
</organism>
<feature type="domain" description="Glycosyltransferase 2-like" evidence="5">
    <location>
        <begin position="21"/>
        <end position="136"/>
    </location>
</feature>
<sequence>MSTTPTLSSTPRPVQRPDLTCVIVAYHRPEPLARLLQTLAHPRIKIVVVNVEADSAVTELSGAEIIPVPVNRGYAAGVNVGVARASTSVIAFMNDDLEVTASDILTLAARVQSLHADVVVPLVEGQDGKPEFAEKVPYRLAERMQLKGRPVPDHPIRVDAAWASLVVARADLLNAVPLPEEYFMYWEELDWFFHLRQRLVRVEFIPTVRVRHLGGITVVRPDKSRLMARNAVRCVRRTRGRTAALRAWPHVVAWQARLWLTSLLSRRWRDEAPSHLAGVVAAASAWREI</sequence>
<evidence type="ECO:0000313" key="7">
    <source>
        <dbReference type="Proteomes" id="UP000614410"/>
    </source>
</evidence>
<evidence type="ECO:0000256" key="3">
    <source>
        <dbReference type="ARBA" id="ARBA00022676"/>
    </source>
</evidence>
<comment type="similarity">
    <text evidence="2">Belongs to the glycosyltransferase 2 family.</text>
</comment>
<dbReference type="InterPro" id="IPR001173">
    <property type="entry name" value="Glyco_trans_2-like"/>
</dbReference>
<evidence type="ECO:0000256" key="2">
    <source>
        <dbReference type="ARBA" id="ARBA00006739"/>
    </source>
</evidence>
<dbReference type="PANTHER" id="PTHR43179:SF12">
    <property type="entry name" value="GALACTOFURANOSYLTRANSFERASE GLFT2"/>
    <property type="match status" value="1"/>
</dbReference>
<keyword evidence="4" id="KW-0808">Transferase</keyword>
<gene>
    <name evidence="6" type="ORF">JF887_02230</name>
</gene>